<evidence type="ECO:0000313" key="13">
    <source>
        <dbReference type="Proteomes" id="UP000242317"/>
    </source>
</evidence>
<feature type="signal peptide" evidence="10">
    <location>
        <begin position="1"/>
        <end position="19"/>
    </location>
</feature>
<evidence type="ECO:0000256" key="7">
    <source>
        <dbReference type="ARBA" id="ARBA00022927"/>
    </source>
</evidence>
<keyword evidence="8" id="KW-1133">Transmembrane helix</keyword>
<dbReference type="NCBIfam" id="TIGR01352">
    <property type="entry name" value="tonB_Cterm"/>
    <property type="match status" value="2"/>
</dbReference>
<reference evidence="13" key="1">
    <citation type="submission" date="2016-09" db="EMBL/GenBank/DDBJ databases">
        <authorList>
            <person name="Varghese N."/>
            <person name="Submissions S."/>
        </authorList>
    </citation>
    <scope>NUCLEOTIDE SEQUENCE [LARGE SCALE GENOMIC DNA]</scope>
    <source>
        <strain evidence="13">ANC 3699</strain>
    </source>
</reference>
<evidence type="ECO:0000256" key="10">
    <source>
        <dbReference type="SAM" id="SignalP"/>
    </source>
</evidence>
<gene>
    <name evidence="12" type="ORF">SAMN05421749_10950</name>
</gene>
<dbReference type="GO" id="GO:0015031">
    <property type="term" value="P:protein transport"/>
    <property type="evidence" value="ECO:0007669"/>
    <property type="project" value="UniProtKB-KW"/>
</dbReference>
<dbReference type="Gene3D" id="3.30.1150.10">
    <property type="match status" value="3"/>
</dbReference>
<protein>
    <submittedName>
        <fullName evidence="12">TonB family C-terminal domain-containing protein</fullName>
    </submittedName>
</protein>
<dbReference type="InterPro" id="IPR037682">
    <property type="entry name" value="TonB_C"/>
</dbReference>
<dbReference type="Pfam" id="PF03544">
    <property type="entry name" value="TonB_C"/>
    <property type="match status" value="2"/>
</dbReference>
<proteinExistence type="inferred from homology"/>
<dbReference type="SUPFAM" id="SSF74653">
    <property type="entry name" value="TolA/TonB C-terminal domain"/>
    <property type="match status" value="3"/>
</dbReference>
<evidence type="ECO:0000256" key="2">
    <source>
        <dbReference type="ARBA" id="ARBA00006555"/>
    </source>
</evidence>
<dbReference type="InterPro" id="IPR051045">
    <property type="entry name" value="TonB-dependent_transducer"/>
</dbReference>
<feature type="domain" description="TonB C-terminal" evidence="11">
    <location>
        <begin position="71"/>
        <end position="143"/>
    </location>
</feature>
<evidence type="ECO:0000256" key="1">
    <source>
        <dbReference type="ARBA" id="ARBA00004383"/>
    </source>
</evidence>
<dbReference type="InterPro" id="IPR006260">
    <property type="entry name" value="TonB/TolA_C"/>
</dbReference>
<keyword evidence="3" id="KW-0813">Transport</keyword>
<evidence type="ECO:0000256" key="4">
    <source>
        <dbReference type="ARBA" id="ARBA00022475"/>
    </source>
</evidence>
<comment type="subcellular location">
    <subcellularLocation>
        <location evidence="1">Cell inner membrane</location>
        <topology evidence="1">Single-pass membrane protein</topology>
        <orientation evidence="1">Periplasmic side</orientation>
    </subcellularLocation>
</comment>
<dbReference type="GO" id="GO:0055085">
    <property type="term" value="P:transmembrane transport"/>
    <property type="evidence" value="ECO:0007669"/>
    <property type="project" value="InterPro"/>
</dbReference>
<evidence type="ECO:0000256" key="6">
    <source>
        <dbReference type="ARBA" id="ARBA00022692"/>
    </source>
</evidence>
<dbReference type="PANTHER" id="PTHR33446:SF2">
    <property type="entry name" value="PROTEIN TONB"/>
    <property type="match status" value="1"/>
</dbReference>
<dbReference type="PANTHER" id="PTHR33446">
    <property type="entry name" value="PROTEIN TONB-RELATED"/>
    <property type="match status" value="1"/>
</dbReference>
<keyword evidence="7" id="KW-0653">Protein transport</keyword>
<dbReference type="GO" id="GO:0098797">
    <property type="term" value="C:plasma membrane protein complex"/>
    <property type="evidence" value="ECO:0007669"/>
    <property type="project" value="TreeGrafter"/>
</dbReference>
<keyword evidence="5" id="KW-0997">Cell inner membrane</keyword>
<organism evidence="12 13">
    <name type="scientific">Acinetobacter marinus</name>
    <dbReference type="NCBI Taxonomy" id="281375"/>
    <lineage>
        <taxon>Bacteria</taxon>
        <taxon>Pseudomonadati</taxon>
        <taxon>Pseudomonadota</taxon>
        <taxon>Gammaproteobacteria</taxon>
        <taxon>Moraxellales</taxon>
        <taxon>Moraxellaceae</taxon>
        <taxon>Acinetobacter</taxon>
    </lineage>
</organism>
<accession>A0A1G6NAT6</accession>
<dbReference type="RefSeq" id="WP_244516040.1">
    <property type="nucleotide sequence ID" value="NZ_FMYK01000009.1"/>
</dbReference>
<sequence>MSKISTISSLLILSTICHAQTDTNQFTSEQAFPLSEQALQQLMQSTQISSEQTVEADQAEPIVIAYRAKPPLKYPKNMQDFGNHGRVLLEVQPNEQGDVMQVVTRYAIHPDLEQAAVQAMLQAKFEPMPHLIQAVMQTIDFNIHQSEFVINQTTDPFKIPKASKNLPEDLQYDKAPRIKVAAPVVYPYELLTSKKTGKAKVYILIDPNGVVRKAEILSASAPEFGQALLASFRSWQFYPARKDGKPSWSALAKEQRFNLTHRDTRLAESAQNILRELKKEKAEYATLNQLDQMPKPLYSPMPNNISTGKNQVLVEFYLDQDGFVQLPTLVSYTNEEQAWVALTALKRWQFTIPKVNGKPVIAKIQLPFEFDAEEIKQN</sequence>
<keyword evidence="6" id="KW-0812">Transmembrane</keyword>
<evidence type="ECO:0000256" key="8">
    <source>
        <dbReference type="ARBA" id="ARBA00022989"/>
    </source>
</evidence>
<evidence type="ECO:0000256" key="5">
    <source>
        <dbReference type="ARBA" id="ARBA00022519"/>
    </source>
</evidence>
<keyword evidence="9" id="KW-0472">Membrane</keyword>
<feature type="chain" id="PRO_5017193702" evidence="10">
    <location>
        <begin position="20"/>
        <end position="378"/>
    </location>
</feature>
<evidence type="ECO:0000259" key="11">
    <source>
        <dbReference type="Pfam" id="PF03544"/>
    </source>
</evidence>
<evidence type="ECO:0000313" key="12">
    <source>
        <dbReference type="EMBL" id="SDC64913.1"/>
    </source>
</evidence>
<name>A0A1G6NAT6_9GAMM</name>
<evidence type="ECO:0000256" key="9">
    <source>
        <dbReference type="ARBA" id="ARBA00023136"/>
    </source>
</evidence>
<keyword evidence="10" id="KW-0732">Signal</keyword>
<dbReference type="AlphaFoldDB" id="A0A1G6NAT6"/>
<dbReference type="EMBL" id="FMYK01000009">
    <property type="protein sequence ID" value="SDC64913.1"/>
    <property type="molecule type" value="Genomic_DNA"/>
</dbReference>
<keyword evidence="13" id="KW-1185">Reference proteome</keyword>
<feature type="domain" description="TonB C-terminal" evidence="11">
    <location>
        <begin position="184"/>
        <end position="247"/>
    </location>
</feature>
<comment type="similarity">
    <text evidence="2">Belongs to the TonB family.</text>
</comment>
<evidence type="ECO:0000256" key="3">
    <source>
        <dbReference type="ARBA" id="ARBA00022448"/>
    </source>
</evidence>
<dbReference type="GO" id="GO:0031992">
    <property type="term" value="F:energy transducer activity"/>
    <property type="evidence" value="ECO:0007669"/>
    <property type="project" value="TreeGrafter"/>
</dbReference>
<dbReference type="Proteomes" id="UP000242317">
    <property type="component" value="Unassembled WGS sequence"/>
</dbReference>
<keyword evidence="4" id="KW-1003">Cell membrane</keyword>